<feature type="region of interest" description="Disordered" evidence="4">
    <location>
        <begin position="284"/>
        <end position="330"/>
    </location>
</feature>
<feature type="compositionally biased region" description="Basic and acidic residues" evidence="4">
    <location>
        <begin position="310"/>
        <end position="330"/>
    </location>
</feature>
<reference evidence="8" key="1">
    <citation type="journal article" date="2019" name="Int. J. Syst. Evol. Microbiol.">
        <title>The Global Catalogue of Microorganisms (GCM) 10K type strain sequencing project: providing services to taxonomists for standard genome sequencing and annotation.</title>
        <authorList>
            <consortium name="The Broad Institute Genomics Platform"/>
            <consortium name="The Broad Institute Genome Sequencing Center for Infectious Disease"/>
            <person name="Wu L."/>
            <person name="Ma J."/>
        </authorList>
    </citation>
    <scope>NUCLEOTIDE SEQUENCE [LARGE SCALE GENOMIC DNA]</scope>
    <source>
        <strain evidence="8">JCM 3115</strain>
    </source>
</reference>
<dbReference type="PANTHER" id="PTHR43580">
    <property type="entry name" value="OXIDOREDUCTASE GLYR1-RELATED"/>
    <property type="match status" value="1"/>
</dbReference>
<evidence type="ECO:0000259" key="5">
    <source>
        <dbReference type="Pfam" id="PF03446"/>
    </source>
</evidence>
<dbReference type="Pfam" id="PF03446">
    <property type="entry name" value="NAD_binding_2"/>
    <property type="match status" value="1"/>
</dbReference>
<accession>A0ABQ2QTS9</accession>
<dbReference type="PANTHER" id="PTHR43580:SF2">
    <property type="entry name" value="CYTOKINE-LIKE NUCLEAR FACTOR N-PAC"/>
    <property type="match status" value="1"/>
</dbReference>
<sequence>MRVAVLGTGRMGTALTRRLLAREHVVRVWNRTRGRTGELVRAGAEEAASPEAAAHGADAVLMTLTDDRACRDVLTRIAAHMGPDPPVVVDLSTVSPATARELREMTPEHRFVAAPVVGGPAALAAGQAMGLLSGDREVMGRLRSLWPDVFSVQRYCGEDPGAGLIYKVLNNHLLMSGVALVSEVVATGQAAGLDERMLHDFLYQWSTVAPGMRNRLDDIFHGDHEGWFTTRLGAKDLRLVIELARSLGLDLPIARTVERRYEEAAASGWGDADLGAVVELLRSEHHSEHPPGHESPENEATEHGTAGHGTAEHEATEHGTAEHEATEHGT</sequence>
<evidence type="ECO:0000256" key="4">
    <source>
        <dbReference type="SAM" id="MobiDB-lite"/>
    </source>
</evidence>
<dbReference type="InterPro" id="IPR015815">
    <property type="entry name" value="HIBADH-related"/>
</dbReference>
<dbReference type="InterPro" id="IPR006115">
    <property type="entry name" value="6PGDH_NADP-bd"/>
</dbReference>
<gene>
    <name evidence="7" type="ORF">GCM10010140_28990</name>
</gene>
<organism evidence="7 8">
    <name type="scientific">Streptosporangium pseudovulgare</name>
    <dbReference type="NCBI Taxonomy" id="35765"/>
    <lineage>
        <taxon>Bacteria</taxon>
        <taxon>Bacillati</taxon>
        <taxon>Actinomycetota</taxon>
        <taxon>Actinomycetes</taxon>
        <taxon>Streptosporangiales</taxon>
        <taxon>Streptosporangiaceae</taxon>
        <taxon>Streptosporangium</taxon>
    </lineage>
</organism>
<dbReference type="SUPFAM" id="SSF48179">
    <property type="entry name" value="6-phosphogluconate dehydrogenase C-terminal domain-like"/>
    <property type="match status" value="1"/>
</dbReference>
<feature type="compositionally biased region" description="Basic and acidic residues" evidence="4">
    <location>
        <begin position="284"/>
        <end position="302"/>
    </location>
</feature>
<evidence type="ECO:0000313" key="8">
    <source>
        <dbReference type="Proteomes" id="UP000611554"/>
    </source>
</evidence>
<comment type="similarity">
    <text evidence="1">Belongs to the HIBADH-related family.</text>
</comment>
<dbReference type="EMBL" id="BMQJ01000006">
    <property type="protein sequence ID" value="GGP97205.1"/>
    <property type="molecule type" value="Genomic_DNA"/>
</dbReference>
<dbReference type="Gene3D" id="3.40.50.720">
    <property type="entry name" value="NAD(P)-binding Rossmann-like Domain"/>
    <property type="match status" value="1"/>
</dbReference>
<dbReference type="PIRSF" id="PIRSF000103">
    <property type="entry name" value="HIBADH"/>
    <property type="match status" value="1"/>
</dbReference>
<evidence type="ECO:0000313" key="7">
    <source>
        <dbReference type="EMBL" id="GGP97205.1"/>
    </source>
</evidence>
<feature type="domain" description="3-hydroxyisobutyrate dehydrogenase-like NAD-binding" evidence="6">
    <location>
        <begin position="161"/>
        <end position="281"/>
    </location>
</feature>
<dbReference type="RefSeq" id="WP_189246981.1">
    <property type="nucleotide sequence ID" value="NZ_BMQJ01000006.1"/>
</dbReference>
<dbReference type="InterPro" id="IPR029154">
    <property type="entry name" value="HIBADH-like_NADP-bd"/>
</dbReference>
<dbReference type="Gene3D" id="1.10.1040.10">
    <property type="entry name" value="N-(1-d-carboxylethyl)-l-norvaline Dehydrogenase, domain 2"/>
    <property type="match status" value="1"/>
</dbReference>
<dbReference type="InterPro" id="IPR013328">
    <property type="entry name" value="6PGD_dom2"/>
</dbReference>
<dbReference type="InterPro" id="IPR051265">
    <property type="entry name" value="HIBADH-related_NP60_sf"/>
</dbReference>
<name>A0ABQ2QTS9_9ACTN</name>
<dbReference type="SUPFAM" id="SSF51735">
    <property type="entry name" value="NAD(P)-binding Rossmann-fold domains"/>
    <property type="match status" value="1"/>
</dbReference>
<dbReference type="InterPro" id="IPR008927">
    <property type="entry name" value="6-PGluconate_DH-like_C_sf"/>
</dbReference>
<evidence type="ECO:0000256" key="1">
    <source>
        <dbReference type="ARBA" id="ARBA00009080"/>
    </source>
</evidence>
<dbReference type="InterPro" id="IPR036291">
    <property type="entry name" value="NAD(P)-bd_dom_sf"/>
</dbReference>
<proteinExistence type="inferred from homology"/>
<comment type="caution">
    <text evidence="7">The sequence shown here is derived from an EMBL/GenBank/DDBJ whole genome shotgun (WGS) entry which is preliminary data.</text>
</comment>
<dbReference type="Pfam" id="PF14833">
    <property type="entry name" value="NAD_binding_11"/>
    <property type="match status" value="1"/>
</dbReference>
<protein>
    <submittedName>
        <fullName evidence="7">Dehydrogenase</fullName>
    </submittedName>
</protein>
<evidence type="ECO:0000259" key="6">
    <source>
        <dbReference type="Pfam" id="PF14833"/>
    </source>
</evidence>
<keyword evidence="2" id="KW-0560">Oxidoreductase</keyword>
<evidence type="ECO:0000256" key="2">
    <source>
        <dbReference type="ARBA" id="ARBA00023002"/>
    </source>
</evidence>
<keyword evidence="8" id="KW-1185">Reference proteome</keyword>
<dbReference type="Proteomes" id="UP000611554">
    <property type="component" value="Unassembled WGS sequence"/>
</dbReference>
<keyword evidence="3" id="KW-0520">NAD</keyword>
<evidence type="ECO:0000256" key="3">
    <source>
        <dbReference type="ARBA" id="ARBA00023027"/>
    </source>
</evidence>
<feature type="domain" description="6-phosphogluconate dehydrogenase NADP-binding" evidence="5">
    <location>
        <begin position="3"/>
        <end position="144"/>
    </location>
</feature>